<comment type="caution">
    <text evidence="1">The sequence shown here is derived from an EMBL/GenBank/DDBJ whole genome shotgun (WGS) entry which is preliminary data.</text>
</comment>
<proteinExistence type="predicted"/>
<accession>A0AAW7IDM5</accession>
<name>A0AAW7IDM5_9BACI</name>
<evidence type="ECO:0000313" key="2">
    <source>
        <dbReference type="Proteomes" id="UP001234602"/>
    </source>
</evidence>
<sequence>MVLASILGVGVPFSEIPVFLYQVKLQSIQM</sequence>
<evidence type="ECO:0000313" key="1">
    <source>
        <dbReference type="EMBL" id="MDM5454128.1"/>
    </source>
</evidence>
<dbReference type="AlphaFoldDB" id="A0AAW7IDM5"/>
<gene>
    <name evidence="1" type="ORF">QUF89_18510</name>
</gene>
<dbReference type="EMBL" id="JAUCEY010000008">
    <property type="protein sequence ID" value="MDM5454128.1"/>
    <property type="molecule type" value="Genomic_DNA"/>
</dbReference>
<protein>
    <submittedName>
        <fullName evidence="1">Uncharacterized protein</fullName>
    </submittedName>
</protein>
<dbReference type="Proteomes" id="UP001234602">
    <property type="component" value="Unassembled WGS sequence"/>
</dbReference>
<reference evidence="1" key="1">
    <citation type="submission" date="2023-06" db="EMBL/GenBank/DDBJ databases">
        <title>Comparative genomics of Bacillaceae isolates and their secondary metabolite potential.</title>
        <authorList>
            <person name="Song L."/>
            <person name="Nielsen L.J."/>
            <person name="Mohite O."/>
            <person name="Xu X."/>
            <person name="Weber T."/>
            <person name="Kovacs A.T."/>
        </authorList>
    </citation>
    <scope>NUCLEOTIDE SEQUENCE</scope>
    <source>
        <strain evidence="1">D8_B_37</strain>
    </source>
</reference>
<organism evidence="1 2">
    <name type="scientific">Peribacillus simplex</name>
    <dbReference type="NCBI Taxonomy" id="1478"/>
    <lineage>
        <taxon>Bacteria</taxon>
        <taxon>Bacillati</taxon>
        <taxon>Bacillota</taxon>
        <taxon>Bacilli</taxon>
        <taxon>Bacillales</taxon>
        <taxon>Bacillaceae</taxon>
        <taxon>Peribacillus</taxon>
    </lineage>
</organism>